<feature type="compositionally biased region" description="Gly residues" evidence="2">
    <location>
        <begin position="567"/>
        <end position="578"/>
    </location>
</feature>
<feature type="region of interest" description="Disordered" evidence="2">
    <location>
        <begin position="556"/>
        <end position="592"/>
    </location>
</feature>
<dbReference type="AlphaFoldDB" id="A0A1W7CV22"/>
<feature type="compositionally biased region" description="Low complexity" evidence="2">
    <location>
        <begin position="556"/>
        <end position="566"/>
    </location>
</feature>
<dbReference type="KEGG" id="smao:CAG99_06465"/>
<gene>
    <name evidence="4" type="ORF">CAG99_06465</name>
</gene>
<name>A0A1W7CV22_9ACTN</name>
<evidence type="ECO:0000256" key="2">
    <source>
        <dbReference type="SAM" id="MobiDB-lite"/>
    </source>
</evidence>
<accession>A0A1W7CV22</accession>
<dbReference type="CDD" id="cd00688">
    <property type="entry name" value="ISOPREN_C2_like"/>
    <property type="match status" value="1"/>
</dbReference>
<proteinExistence type="predicted"/>
<dbReference type="Proteomes" id="UP000194218">
    <property type="component" value="Chromosome"/>
</dbReference>
<evidence type="ECO:0000313" key="5">
    <source>
        <dbReference type="Proteomes" id="UP000194218"/>
    </source>
</evidence>
<dbReference type="GO" id="GO:0046872">
    <property type="term" value="F:metal ion binding"/>
    <property type="evidence" value="ECO:0007669"/>
    <property type="project" value="UniProtKB-KW"/>
</dbReference>
<dbReference type="SUPFAM" id="SSF48239">
    <property type="entry name" value="Terpenoid cyclases/Protein prenyltransferases"/>
    <property type="match status" value="2"/>
</dbReference>
<dbReference type="InterPro" id="IPR032696">
    <property type="entry name" value="SQ_cyclase_C"/>
</dbReference>
<reference evidence="4 5" key="1">
    <citation type="submission" date="2017-05" db="EMBL/GenBank/DDBJ databases">
        <title>Complete genome sequence of Streptomyces sp. SCSIO 03032 revealed the diverse biosynthetic pathways for its bioactive secondary metabolites.</title>
        <authorList>
            <person name="Ma L."/>
            <person name="Zhu Y."/>
            <person name="Zhang W."/>
            <person name="Zhang G."/>
            <person name="Tian X."/>
            <person name="Zhang S."/>
            <person name="Zhang C."/>
        </authorList>
    </citation>
    <scope>NUCLEOTIDE SEQUENCE [LARGE SCALE GENOMIC DNA]</scope>
    <source>
        <strain evidence="4 5">SCSIO 03032</strain>
    </source>
</reference>
<evidence type="ECO:0000256" key="1">
    <source>
        <dbReference type="ARBA" id="ARBA00022723"/>
    </source>
</evidence>
<dbReference type="InterPro" id="IPR008930">
    <property type="entry name" value="Terpenoid_cyclase/PrenylTrfase"/>
</dbReference>
<protein>
    <recommendedName>
        <fullName evidence="3">Squalene cyclase C-terminal domain-containing protein</fullName>
    </recommendedName>
</protein>
<dbReference type="Gene3D" id="1.50.10.20">
    <property type="match status" value="1"/>
</dbReference>
<dbReference type="EMBL" id="CP021121">
    <property type="protein sequence ID" value="ARQ68546.1"/>
    <property type="molecule type" value="Genomic_DNA"/>
</dbReference>
<feature type="domain" description="Squalene cyclase C-terminal" evidence="3">
    <location>
        <begin position="314"/>
        <end position="447"/>
    </location>
</feature>
<dbReference type="SMR" id="A0A1W7CV22"/>
<keyword evidence="5" id="KW-1185">Reference proteome</keyword>
<dbReference type="UniPathway" id="UPA00337"/>
<evidence type="ECO:0000259" key="3">
    <source>
        <dbReference type="Pfam" id="PF13243"/>
    </source>
</evidence>
<evidence type="ECO:0000313" key="4">
    <source>
        <dbReference type="EMBL" id="ARQ68546.1"/>
    </source>
</evidence>
<sequence>MTTPRNAKPVVTLVRRIRRAFAVESPVPAPRLVPAPARPSVPLFAPAPAPGPVPGQARAGARAGSVAAAASDLLAGCGPDGRWHGGCRGRLIESALTAHLLRATGRAPAARRAVERFCARELAAQPAAHRDPFDSLLSGYLAAAALRRPARPGDAARLRAALTGHEPVAGPRKRALIAALLRLLRPEESWEVPPLPPDPLAAGGGGWLRPTLAAVRLLAGPQDPGAVRAALALLRESQSCDGGWDQYVLGTVTILLVLHTRGLAPDLVDRGLRFVVSQVREDGGVPFISGLDLWLTSLASLTLAESGVGGRRLAASAAFLCEAQLPDGGWGYAPGVTHADTDDTAVTVSFLRRCAGTAARDAADAGVAWLHTAQNADGGFNTYAGGARSEVEITAKAVLALLAGRPGPAERTAAARGWDWLAARQRPDGGYPYEWTRSAAFPVLHVVRAARAVARHGLADPARVVAGAVARAARGLRAAAPDPLGTAYAVGALAAAGRAADPAALARGVRLLAATGPGTEVPPDALGPRPFVYDVPLLYAIYRLGGLAAARVPAAGRRRAGPASRGGARGTDGWSSGGGKRRSTWQPCHSAI</sequence>
<organism evidence="4 5">
    <name type="scientific">Streptomyces marincola</name>
    <dbReference type="NCBI Taxonomy" id="2878388"/>
    <lineage>
        <taxon>Bacteria</taxon>
        <taxon>Bacillati</taxon>
        <taxon>Actinomycetota</taxon>
        <taxon>Actinomycetes</taxon>
        <taxon>Kitasatosporales</taxon>
        <taxon>Streptomycetaceae</taxon>
        <taxon>Streptomyces</taxon>
    </lineage>
</organism>
<keyword evidence="1" id="KW-0479">Metal-binding</keyword>
<dbReference type="Pfam" id="PF13243">
    <property type="entry name" value="SQHop_cyclase_C"/>
    <property type="match status" value="1"/>
</dbReference>